<dbReference type="PANTHER" id="PTHR10196:SF93">
    <property type="entry name" value="L-RHAMNULOKINASE"/>
    <property type="match status" value="1"/>
</dbReference>
<evidence type="ECO:0000256" key="2">
    <source>
        <dbReference type="ARBA" id="ARBA00022679"/>
    </source>
</evidence>
<comment type="caution">
    <text evidence="7">The sequence shown here is derived from an EMBL/GenBank/DDBJ whole genome shotgun (WGS) entry which is preliminary data.</text>
</comment>
<dbReference type="GO" id="GO:0008993">
    <property type="term" value="F:rhamnulokinase activity"/>
    <property type="evidence" value="ECO:0007669"/>
    <property type="project" value="InterPro"/>
</dbReference>
<accession>A0A848RFV3</accession>
<reference evidence="7 8" key="1">
    <citation type="submission" date="2020-04" db="EMBL/GenBank/DDBJ databases">
        <title>Antimicrobial susceptibility and clonality of vaginal-derived multi-drug resistant Mobiluncus isolates in China.</title>
        <authorList>
            <person name="Zhang X."/>
        </authorList>
    </citation>
    <scope>NUCLEOTIDE SEQUENCE [LARGE SCALE GENOMIC DNA]</scope>
    <source>
        <strain evidence="7 8">7</strain>
    </source>
</reference>
<sequence>MELVVVDVLAIDMGSSAIRAFLGHWNTAENELSLQEIYRQPIEVQVDADNHLTWPVAQFAEIAKKCAAVAAQTLGHAPDSVGVDGWGVDFVKISASGECEPQAVAYRDTCGHIGQAALDTKITRRHQYRFTGVMPQDINSVNRLTGVNAVGKAPYAGILFLQDMITRVLATADIPGWDAPVACAPWASQGVASTSAMMDVNRFEWNTEILKAAGIDPKILPPIHGEPSLLVKRGRTNVALSGSHDTACAAYCIAPNVGDIFVSCGSWAVTGAITPKPLTTDEAYEKGVTNEAATGGSNRAELNQTGLWLLQECRRQWSKEGKDVSFSQLDKQCWEAKSLGVFINPSDAELISPGEMPSRLRAKLESEFGILECSDGQLLRTIKESLAHSIVAGINDLRHLVKSEGVVHITGGGTYDTFLMQEITNLLGEPVRLAKCEASIIGNMLAQLHVLGVPKGATQKWFDTSDYTEVLQPITL</sequence>
<dbReference type="GO" id="GO:0006071">
    <property type="term" value="P:glycerol metabolic process"/>
    <property type="evidence" value="ECO:0007669"/>
    <property type="project" value="TreeGrafter"/>
</dbReference>
<dbReference type="EMBL" id="JABCUV010000002">
    <property type="protein sequence ID" value="NMW92760.1"/>
    <property type="molecule type" value="Genomic_DNA"/>
</dbReference>
<dbReference type="InterPro" id="IPR013449">
    <property type="entry name" value="Rhamnulokinase"/>
</dbReference>
<evidence type="ECO:0000259" key="6">
    <source>
        <dbReference type="Pfam" id="PF02782"/>
    </source>
</evidence>
<evidence type="ECO:0000313" key="7">
    <source>
        <dbReference type="EMBL" id="NMW92760.1"/>
    </source>
</evidence>
<name>A0A848RFV3_9ACTO</name>
<dbReference type="PANTHER" id="PTHR10196">
    <property type="entry name" value="SUGAR KINASE"/>
    <property type="match status" value="1"/>
</dbReference>
<dbReference type="CDD" id="cd07771">
    <property type="entry name" value="ASKHA_NBD_FGGY_RhaB-like"/>
    <property type="match status" value="1"/>
</dbReference>
<dbReference type="GO" id="GO:0019301">
    <property type="term" value="P:rhamnose catabolic process"/>
    <property type="evidence" value="ECO:0007669"/>
    <property type="project" value="InterPro"/>
</dbReference>
<keyword evidence="2" id="KW-0808">Transferase</keyword>
<dbReference type="SUPFAM" id="SSF53067">
    <property type="entry name" value="Actin-like ATPase domain"/>
    <property type="match status" value="2"/>
</dbReference>
<proteinExistence type="inferred from homology"/>
<dbReference type="Proteomes" id="UP000582487">
    <property type="component" value="Unassembled WGS sequence"/>
</dbReference>
<protein>
    <submittedName>
        <fullName evidence="7">Rhamnulokinase</fullName>
    </submittedName>
</protein>
<keyword evidence="4 7" id="KW-0418">Kinase</keyword>
<feature type="domain" description="Carbohydrate kinase FGGY C-terminal" evidence="6">
    <location>
        <begin position="262"/>
        <end position="449"/>
    </location>
</feature>
<gene>
    <name evidence="7" type="ORF">HHJ74_03425</name>
</gene>
<dbReference type="GO" id="GO:0004370">
    <property type="term" value="F:glycerol kinase activity"/>
    <property type="evidence" value="ECO:0007669"/>
    <property type="project" value="TreeGrafter"/>
</dbReference>
<keyword evidence="3" id="KW-0547">Nucleotide-binding</keyword>
<dbReference type="InterPro" id="IPR043129">
    <property type="entry name" value="ATPase_NBD"/>
</dbReference>
<evidence type="ECO:0000313" key="8">
    <source>
        <dbReference type="Proteomes" id="UP000582487"/>
    </source>
</evidence>
<dbReference type="AlphaFoldDB" id="A0A848RFV3"/>
<dbReference type="InterPro" id="IPR018485">
    <property type="entry name" value="FGGY_C"/>
</dbReference>
<keyword evidence="5" id="KW-0067">ATP-binding</keyword>
<dbReference type="GO" id="GO:0005829">
    <property type="term" value="C:cytosol"/>
    <property type="evidence" value="ECO:0007669"/>
    <property type="project" value="TreeGrafter"/>
</dbReference>
<evidence type="ECO:0000256" key="1">
    <source>
        <dbReference type="ARBA" id="ARBA00009156"/>
    </source>
</evidence>
<evidence type="ECO:0000256" key="3">
    <source>
        <dbReference type="ARBA" id="ARBA00022741"/>
    </source>
</evidence>
<dbReference type="GO" id="GO:0005524">
    <property type="term" value="F:ATP binding"/>
    <property type="evidence" value="ECO:0007669"/>
    <property type="project" value="UniProtKB-KW"/>
</dbReference>
<dbReference type="Pfam" id="PF02782">
    <property type="entry name" value="FGGY_C"/>
    <property type="match status" value="1"/>
</dbReference>
<organism evidence="7 8">
    <name type="scientific">Mobiluncus mulieris</name>
    <dbReference type="NCBI Taxonomy" id="2052"/>
    <lineage>
        <taxon>Bacteria</taxon>
        <taxon>Bacillati</taxon>
        <taxon>Actinomycetota</taxon>
        <taxon>Actinomycetes</taxon>
        <taxon>Actinomycetales</taxon>
        <taxon>Actinomycetaceae</taxon>
        <taxon>Mobiluncus</taxon>
    </lineage>
</organism>
<evidence type="ECO:0000256" key="5">
    <source>
        <dbReference type="ARBA" id="ARBA00022840"/>
    </source>
</evidence>
<evidence type="ECO:0000256" key="4">
    <source>
        <dbReference type="ARBA" id="ARBA00022777"/>
    </source>
</evidence>
<dbReference type="Gene3D" id="3.30.420.40">
    <property type="match status" value="2"/>
</dbReference>
<comment type="similarity">
    <text evidence="1">Belongs to the FGGY kinase family.</text>
</comment>